<comment type="caution">
    <text evidence="1">The sequence shown here is derived from an EMBL/GenBank/DDBJ whole genome shotgun (WGS) entry which is preliminary data.</text>
</comment>
<evidence type="ECO:0000313" key="2">
    <source>
        <dbReference type="Proteomes" id="UP001062846"/>
    </source>
</evidence>
<sequence>MLLVFMDRPFGAQRCGLGPTGVSHLVGQSMKAITGAVNSLSETRQGGGEIEQDTVGCMRICNFDVLNIDFKSINLDSTIIAQAAKETGALQAAKTKLEKQVEELTWQLQQEKRMRVDIEEANAKENAKLQSSLQEMQLQFQETKELLIKDHEAAKKDVEPIHVIKEVPVMDQEMIINLTAENEKLKVLIKEHEAAKKDVESIHVIKEVPVLYQEMINNLTAENEKLKVLIKEHEAAKKDVESIHVIKEVPVMDQEMINNLTAENEKLKALVSSLEKKIDETENKYEETNKLNEERLKQALEAETKIIQLKTDMQRLEEKLSDMEAMDQILRHQALKNSPATKMSDHLDSERTQPVENGYHENVDSLIKCVRQDLGFSHGKPIAAFTIYKCLLHWRSFEAERTSVFDRLIQMIGSAIENQDRDDYLVYWLSNTSMLLFLLQRTLKATSATPGKPPAPTSFFGRMTQGFRSSPSSANLSFRGLEVHQVEAKYPALLFKQQLTAYVEKIYGIVRDNMKKELSPLLSSCIQLPPLEHRHPEVVIISTSDMLVKNAWGDRHQKLQEEMLCDLLGGPSAIVLRPVTGRALFRA</sequence>
<gene>
    <name evidence="1" type="ORF">RHMOL_Rhmol05G0135000</name>
</gene>
<reference evidence="1" key="1">
    <citation type="submission" date="2022-02" db="EMBL/GenBank/DDBJ databases">
        <title>Plant Genome Project.</title>
        <authorList>
            <person name="Zhang R.-G."/>
        </authorList>
    </citation>
    <scope>NUCLEOTIDE SEQUENCE</scope>
    <source>
        <strain evidence="1">AT1</strain>
    </source>
</reference>
<dbReference type="Proteomes" id="UP001062846">
    <property type="component" value="Chromosome 5"/>
</dbReference>
<organism evidence="1 2">
    <name type="scientific">Rhododendron molle</name>
    <name type="common">Chinese azalea</name>
    <name type="synonym">Azalea mollis</name>
    <dbReference type="NCBI Taxonomy" id="49168"/>
    <lineage>
        <taxon>Eukaryota</taxon>
        <taxon>Viridiplantae</taxon>
        <taxon>Streptophyta</taxon>
        <taxon>Embryophyta</taxon>
        <taxon>Tracheophyta</taxon>
        <taxon>Spermatophyta</taxon>
        <taxon>Magnoliopsida</taxon>
        <taxon>eudicotyledons</taxon>
        <taxon>Gunneridae</taxon>
        <taxon>Pentapetalae</taxon>
        <taxon>asterids</taxon>
        <taxon>Ericales</taxon>
        <taxon>Ericaceae</taxon>
        <taxon>Ericoideae</taxon>
        <taxon>Rhodoreae</taxon>
        <taxon>Rhododendron</taxon>
    </lineage>
</organism>
<name>A0ACC0NPN5_RHOML</name>
<evidence type="ECO:0000313" key="1">
    <source>
        <dbReference type="EMBL" id="KAI8554941.1"/>
    </source>
</evidence>
<proteinExistence type="predicted"/>
<keyword evidence="2" id="KW-1185">Reference proteome</keyword>
<dbReference type="EMBL" id="CM046392">
    <property type="protein sequence ID" value="KAI8554941.1"/>
    <property type="molecule type" value="Genomic_DNA"/>
</dbReference>
<protein>
    <submittedName>
        <fullName evidence="1">Uncharacterized protein</fullName>
    </submittedName>
</protein>
<accession>A0ACC0NPN5</accession>